<comment type="subcellular location">
    <subcellularLocation>
        <location evidence="2">Cell membrane</location>
        <topology evidence="2">Single-pass type II membrane protein</topology>
    </subcellularLocation>
    <subcellularLocation>
        <location evidence="9">Membrane</location>
        <topology evidence="9">Single-pass type II membrane protein</topology>
    </subcellularLocation>
</comment>
<evidence type="ECO:0000256" key="6">
    <source>
        <dbReference type="ARBA" id="ARBA00022801"/>
    </source>
</evidence>
<evidence type="ECO:0000256" key="4">
    <source>
        <dbReference type="ARBA" id="ARBA00013208"/>
    </source>
</evidence>
<evidence type="ECO:0000256" key="2">
    <source>
        <dbReference type="ARBA" id="ARBA00004401"/>
    </source>
</evidence>
<feature type="active site" evidence="7">
    <location>
        <position position="41"/>
    </location>
</feature>
<proteinExistence type="inferred from homology"/>
<dbReference type="PROSITE" id="PS00760">
    <property type="entry name" value="SPASE_I_2"/>
    <property type="match status" value="1"/>
</dbReference>
<comment type="caution">
    <text evidence="11">The sequence shown here is derived from an EMBL/GenBank/DDBJ whole genome shotgun (WGS) entry which is preliminary data.</text>
</comment>
<feature type="active site" evidence="7">
    <location>
        <position position="88"/>
    </location>
</feature>
<dbReference type="PROSITE" id="PS00501">
    <property type="entry name" value="SPASE_I_1"/>
    <property type="match status" value="1"/>
</dbReference>
<keyword evidence="12" id="KW-1185">Reference proteome</keyword>
<keyword evidence="8" id="KW-1133">Transmembrane helix</keyword>
<evidence type="ECO:0000256" key="9">
    <source>
        <dbReference type="RuleBase" id="RU362042"/>
    </source>
</evidence>
<sequence>MNIMNNFVREIVEWIKTIVISLLIAMVVTTFVRPTLVKGYSMYPTLEENDYLIINRMAYKSDTPQKGDIIVFKSHLTTEDGKEKDLVKRVIAVPGDEIKILNGKVYVNEEEQLETYINGNYTEGYIDTTVPDGYIFVMGDNRPSSMDSRDERIGFVSIDEVVGRVFVRLYPFNKVGTLK</sequence>
<evidence type="ECO:0000313" key="11">
    <source>
        <dbReference type="EMBL" id="OPJ55806.1"/>
    </source>
</evidence>
<name>A0A1V4I762_9FIRM</name>
<dbReference type="InterPro" id="IPR019757">
    <property type="entry name" value="Pept_S26A_signal_pept_1_Lys-AS"/>
</dbReference>
<evidence type="ECO:0000313" key="12">
    <source>
        <dbReference type="Proteomes" id="UP000190140"/>
    </source>
</evidence>
<feature type="transmembrane region" description="Helical" evidence="8">
    <location>
        <begin position="14"/>
        <end position="32"/>
    </location>
</feature>
<keyword evidence="8" id="KW-0472">Membrane</keyword>
<dbReference type="GO" id="GO:0004252">
    <property type="term" value="F:serine-type endopeptidase activity"/>
    <property type="evidence" value="ECO:0007669"/>
    <property type="project" value="InterPro"/>
</dbReference>
<dbReference type="NCBIfam" id="TIGR02227">
    <property type="entry name" value="sigpep_I_bact"/>
    <property type="match status" value="1"/>
</dbReference>
<dbReference type="STRING" id="29349.CLOTH_09840"/>
<dbReference type="CDD" id="cd06530">
    <property type="entry name" value="S26_SPase_I"/>
    <property type="match status" value="1"/>
</dbReference>
<dbReference type="PRINTS" id="PR00727">
    <property type="entry name" value="LEADERPTASE"/>
</dbReference>
<dbReference type="PROSITE" id="PS00761">
    <property type="entry name" value="SPASE_I_3"/>
    <property type="match status" value="1"/>
</dbReference>
<evidence type="ECO:0000256" key="8">
    <source>
        <dbReference type="RuleBase" id="RU003993"/>
    </source>
</evidence>
<dbReference type="GO" id="GO:0005886">
    <property type="term" value="C:plasma membrane"/>
    <property type="evidence" value="ECO:0007669"/>
    <property type="project" value="UniProtKB-SubCell"/>
</dbReference>
<dbReference type="InterPro" id="IPR019756">
    <property type="entry name" value="Pept_S26A_signal_pept_1_Ser-AS"/>
</dbReference>
<organism evidence="11 12">
    <name type="scientific">Alkalithermobacter paradoxus</name>
    <dbReference type="NCBI Taxonomy" id="29349"/>
    <lineage>
        <taxon>Bacteria</taxon>
        <taxon>Bacillati</taxon>
        <taxon>Bacillota</taxon>
        <taxon>Clostridia</taxon>
        <taxon>Peptostreptococcales</taxon>
        <taxon>Tepidibacteraceae</taxon>
        <taxon>Alkalithermobacter</taxon>
    </lineage>
</organism>
<dbReference type="PANTHER" id="PTHR43390:SF1">
    <property type="entry name" value="CHLOROPLAST PROCESSING PEPTIDASE"/>
    <property type="match status" value="1"/>
</dbReference>
<accession>A0A1V4I762</accession>
<gene>
    <name evidence="11" type="primary">spsB</name>
    <name evidence="11" type="ORF">CLOTH_09840</name>
</gene>
<dbReference type="Pfam" id="PF10502">
    <property type="entry name" value="Peptidase_S26"/>
    <property type="match status" value="1"/>
</dbReference>
<feature type="domain" description="Peptidase S26" evidence="10">
    <location>
        <begin position="12"/>
        <end position="169"/>
    </location>
</feature>
<dbReference type="SUPFAM" id="SSF51306">
    <property type="entry name" value="LexA/Signal peptidase"/>
    <property type="match status" value="1"/>
</dbReference>
<keyword evidence="8" id="KW-0812">Transmembrane</keyword>
<keyword evidence="6 8" id="KW-0378">Hydrolase</keyword>
<dbReference type="AlphaFoldDB" id="A0A1V4I762"/>
<keyword evidence="5 8" id="KW-0645">Protease</keyword>
<dbReference type="InterPro" id="IPR036286">
    <property type="entry name" value="LexA/Signal_pep-like_sf"/>
</dbReference>
<dbReference type="GO" id="GO:0009003">
    <property type="term" value="F:signal peptidase activity"/>
    <property type="evidence" value="ECO:0007669"/>
    <property type="project" value="UniProtKB-EC"/>
</dbReference>
<dbReference type="InterPro" id="IPR019758">
    <property type="entry name" value="Pept_S26A_signal_pept_1_CS"/>
</dbReference>
<comment type="catalytic activity">
    <reaction evidence="1 8">
        <text>Cleavage of hydrophobic, N-terminal signal or leader sequences from secreted and periplasmic proteins.</text>
        <dbReference type="EC" id="3.4.21.89"/>
    </reaction>
</comment>
<dbReference type="EC" id="3.4.21.89" evidence="4 8"/>
<comment type="similarity">
    <text evidence="3 9">Belongs to the peptidase S26 family.</text>
</comment>
<dbReference type="GO" id="GO:0006465">
    <property type="term" value="P:signal peptide processing"/>
    <property type="evidence" value="ECO:0007669"/>
    <property type="project" value="InterPro"/>
</dbReference>
<evidence type="ECO:0000256" key="3">
    <source>
        <dbReference type="ARBA" id="ARBA00009370"/>
    </source>
</evidence>
<dbReference type="EMBL" id="MZGW01000003">
    <property type="protein sequence ID" value="OPJ55806.1"/>
    <property type="molecule type" value="Genomic_DNA"/>
</dbReference>
<evidence type="ECO:0000256" key="5">
    <source>
        <dbReference type="ARBA" id="ARBA00022670"/>
    </source>
</evidence>
<dbReference type="Gene3D" id="2.10.109.10">
    <property type="entry name" value="Umud Fragment, subunit A"/>
    <property type="match status" value="1"/>
</dbReference>
<evidence type="ECO:0000256" key="1">
    <source>
        <dbReference type="ARBA" id="ARBA00000677"/>
    </source>
</evidence>
<evidence type="ECO:0000256" key="7">
    <source>
        <dbReference type="PIRSR" id="PIRSR600223-1"/>
    </source>
</evidence>
<dbReference type="InterPro" id="IPR019533">
    <property type="entry name" value="Peptidase_S26"/>
</dbReference>
<protein>
    <recommendedName>
        <fullName evidence="4 8">Signal peptidase I</fullName>
        <ecNumber evidence="4 8">3.4.21.89</ecNumber>
    </recommendedName>
</protein>
<dbReference type="Proteomes" id="UP000190140">
    <property type="component" value="Unassembled WGS sequence"/>
</dbReference>
<dbReference type="PANTHER" id="PTHR43390">
    <property type="entry name" value="SIGNAL PEPTIDASE I"/>
    <property type="match status" value="1"/>
</dbReference>
<dbReference type="InterPro" id="IPR000223">
    <property type="entry name" value="Pept_S26A_signal_pept_1"/>
</dbReference>
<evidence type="ECO:0000259" key="10">
    <source>
        <dbReference type="Pfam" id="PF10502"/>
    </source>
</evidence>
<reference evidence="11 12" key="1">
    <citation type="submission" date="2017-03" db="EMBL/GenBank/DDBJ databases">
        <title>Genome sequence of Clostridium thermoalcaliphilum DSM 7309.</title>
        <authorList>
            <person name="Poehlein A."/>
            <person name="Daniel R."/>
        </authorList>
    </citation>
    <scope>NUCLEOTIDE SEQUENCE [LARGE SCALE GENOMIC DNA]</scope>
    <source>
        <strain evidence="11 12">DSM 7309</strain>
    </source>
</reference>